<dbReference type="OrthoDB" id="8570628at2"/>
<dbReference type="Pfam" id="PF18807">
    <property type="entry name" value="TTc_toxin_rep"/>
    <property type="match status" value="1"/>
</dbReference>
<reference evidence="2 3" key="1">
    <citation type="submission" date="2018-04" db="EMBL/GenBank/DDBJ databases">
        <title>Denitrifier Microvirgula.</title>
        <authorList>
            <person name="Anderson E."/>
            <person name="Jang J."/>
            <person name="Ishii S."/>
        </authorList>
    </citation>
    <scope>NUCLEOTIDE SEQUENCE [LARGE SCALE GENOMIC DNA]</scope>
    <source>
        <strain evidence="2 3">BE2.4</strain>
    </source>
</reference>
<evidence type="ECO:0000313" key="2">
    <source>
        <dbReference type="EMBL" id="AVY94418.1"/>
    </source>
</evidence>
<dbReference type="AlphaFoldDB" id="A0A2S0PAL3"/>
<proteinExistence type="predicted"/>
<dbReference type="InterPro" id="IPR006530">
    <property type="entry name" value="YD"/>
</dbReference>
<evidence type="ECO:0000256" key="1">
    <source>
        <dbReference type="SAM" id="MobiDB-lite"/>
    </source>
</evidence>
<dbReference type="NCBIfam" id="TIGR01643">
    <property type="entry name" value="YD_repeat_2x"/>
    <property type="match status" value="1"/>
</dbReference>
<dbReference type="PANTHER" id="PTHR32305:SF15">
    <property type="entry name" value="PROTEIN RHSA-RELATED"/>
    <property type="match status" value="1"/>
</dbReference>
<feature type="region of interest" description="Disordered" evidence="1">
    <location>
        <begin position="379"/>
        <end position="399"/>
    </location>
</feature>
<dbReference type="NCBIfam" id="TIGR03696">
    <property type="entry name" value="Rhs_assc_core"/>
    <property type="match status" value="1"/>
</dbReference>
<dbReference type="InterPro" id="IPR022385">
    <property type="entry name" value="Rhs_assc_core"/>
</dbReference>
<dbReference type="PANTHER" id="PTHR32305">
    <property type="match status" value="1"/>
</dbReference>
<evidence type="ECO:0000313" key="3">
    <source>
        <dbReference type="Proteomes" id="UP000244173"/>
    </source>
</evidence>
<protein>
    <submittedName>
        <fullName evidence="2">RHS repeat protein</fullName>
    </submittedName>
</protein>
<dbReference type="KEGG" id="maer:DAI18_10455"/>
<dbReference type="EMBL" id="CP028519">
    <property type="protein sequence ID" value="AVY94418.1"/>
    <property type="molecule type" value="Genomic_DNA"/>
</dbReference>
<dbReference type="Proteomes" id="UP000244173">
    <property type="component" value="Chromosome"/>
</dbReference>
<dbReference type="RefSeq" id="WP_051528582.1">
    <property type="nucleotide sequence ID" value="NZ_CP028519.1"/>
</dbReference>
<accession>A0A2S0PAL3</accession>
<dbReference type="STRING" id="1122240.GCA_000620105_00127"/>
<dbReference type="InterPro" id="IPR050708">
    <property type="entry name" value="T6SS_VgrG/RHS"/>
</dbReference>
<keyword evidence="3" id="KW-1185">Reference proteome</keyword>
<dbReference type="InterPro" id="IPR041508">
    <property type="entry name" value="TcC-like_repeat"/>
</dbReference>
<organism evidence="2 3">
    <name type="scientific">Microvirgula aerodenitrificans</name>
    <dbReference type="NCBI Taxonomy" id="57480"/>
    <lineage>
        <taxon>Bacteria</taxon>
        <taxon>Pseudomonadati</taxon>
        <taxon>Pseudomonadota</taxon>
        <taxon>Betaproteobacteria</taxon>
        <taxon>Neisseriales</taxon>
        <taxon>Aquaspirillaceae</taxon>
        <taxon>Microvirgula</taxon>
    </lineage>
</organism>
<name>A0A2S0PAL3_9NEIS</name>
<sequence>MIDSYDEIGRVCANTPDITVFDVCGNVARQVQSNRILPDDPLEIRITRNTYSINGFLVSSIDPRLFDLQQQDSTVQPNVSQLNDLTGRCLRSDSVDAGKRTLVWDVAGNPFLQFLDDDATRQSRFDYDTLGRPTAAYQNDATGTERVRERWCYGEGESDQTAARAGNLLGRCVRHYDTAGRRSISGYTPGGKPLGETRQLVKDRSQGTDWQGADDAAWAALLETNAYTSTHAYDALDNPLSLLDAVGNRHDRTYNVAGQLVSIAITQKGKDAVTVISDIRYDANGLRIFDRLGNNVTNEHSYDPATRRLIASQTLRPEQEGRDPMLQDLYYDYDPVGNIIATYNYALNDSDNDNAGMLGESTFTYDACYQLCATSARENARTRQGPMPPDPITPIVIDPTQMSPYGRTYRYDKGGNLQQIKHEGAVSFTQDFVVSARSNRSVLQTATGIDPGAVDALFDAQGNPATLSTGATLAWNRYNQLAQVTTVTRSDGNPNDTESYFYDGQGQRVCKESKTLQSTDSGSVNTIQTLYLPGLTLRRTYYGSTLNEELHTLSIHGSSDQDIRILHWEAGAPTDIANDQYRYSVNNQTRSNLIELDANADILTLEEYYPFGGTAVWSTKNTTEAKYKFQRYAGKERDVTGLYYYGFRYYIPWMARWVNPDPAGYSDGLNVYEMTRNNPATYFDPDGHHSFSYSVPDSGVPWMFMLLPALLVLRPPERGWLDEPLPDHPGILELSHFDRGPASGTETGNEEYIDGYLLEDVPLDSPSPEAGDAFVASGMSAEAAPLLPERPLASPAPASRATLKARELAGNLGALRAATETHTGTVRYTAEIEYAQTMVNTLTAIEKLIIDDPGHVAEIMEALGFPATETMHEAFDILHTQKGRSSEIAQSIATDLGTQMKRLHANKPVQAFNSSTYYLHMDGATTMSSHA</sequence>
<gene>
    <name evidence="2" type="ORF">DAI18_10455</name>
</gene>
<dbReference type="Gene3D" id="2.180.10.10">
    <property type="entry name" value="RHS repeat-associated core"/>
    <property type="match status" value="1"/>
</dbReference>